<name>A0A0M9A549_9HYME</name>
<dbReference type="EMBL" id="KQ435754">
    <property type="protein sequence ID" value="KOX76059.1"/>
    <property type="molecule type" value="Genomic_DNA"/>
</dbReference>
<evidence type="ECO:0000313" key="1">
    <source>
        <dbReference type="EMBL" id="KOX76059.1"/>
    </source>
</evidence>
<proteinExistence type="predicted"/>
<dbReference type="AlphaFoldDB" id="A0A0M9A549"/>
<dbReference type="Proteomes" id="UP000053105">
    <property type="component" value="Unassembled WGS sequence"/>
</dbReference>
<keyword evidence="2" id="KW-1185">Reference proteome</keyword>
<protein>
    <submittedName>
        <fullName evidence="1">Uncharacterized protein</fullName>
    </submittedName>
</protein>
<accession>A0A0M9A549</accession>
<reference evidence="1 2" key="1">
    <citation type="submission" date="2015-07" db="EMBL/GenBank/DDBJ databases">
        <title>The genome of Melipona quadrifasciata.</title>
        <authorList>
            <person name="Pan H."/>
            <person name="Kapheim K."/>
        </authorList>
    </citation>
    <scope>NUCLEOTIDE SEQUENCE [LARGE SCALE GENOMIC DNA]</scope>
    <source>
        <strain evidence="1">0111107301</strain>
        <tissue evidence="1">Whole body</tissue>
    </source>
</reference>
<organism evidence="1 2">
    <name type="scientific">Melipona quadrifasciata</name>
    <dbReference type="NCBI Taxonomy" id="166423"/>
    <lineage>
        <taxon>Eukaryota</taxon>
        <taxon>Metazoa</taxon>
        <taxon>Ecdysozoa</taxon>
        <taxon>Arthropoda</taxon>
        <taxon>Hexapoda</taxon>
        <taxon>Insecta</taxon>
        <taxon>Pterygota</taxon>
        <taxon>Neoptera</taxon>
        <taxon>Endopterygota</taxon>
        <taxon>Hymenoptera</taxon>
        <taxon>Apocrita</taxon>
        <taxon>Aculeata</taxon>
        <taxon>Apoidea</taxon>
        <taxon>Anthophila</taxon>
        <taxon>Apidae</taxon>
        <taxon>Melipona</taxon>
    </lineage>
</organism>
<sequence length="249" mass="28220">MILRARVSHVFGKVGSMLQSTVEGLICCRAKLSQTAEVLWRHRPHVFWRRTTHLETDTQARFLEYATLPRNSRCHGILLSKGPLSYPERQSSHLERFFKSKGEEFLSCNIHDLGAGPSGKVYVYYVIGFKRPELPAIWPVSPQNLGLLAELCSTADKALDRGLKHGTNFPEHVQNTGPQDHPKWQWASALRAPPWAHDFLKPKEREPRERPCFPSSCKFRIGSTFKQHGSSLATLELPPRGKTLDITCA</sequence>
<evidence type="ECO:0000313" key="2">
    <source>
        <dbReference type="Proteomes" id="UP000053105"/>
    </source>
</evidence>
<dbReference type="STRING" id="166423.A0A0M9A549"/>
<gene>
    <name evidence="1" type="ORF">WN51_12871</name>
</gene>